<keyword evidence="6 8" id="KW-1133">Transmembrane helix</keyword>
<evidence type="ECO:0000256" key="8">
    <source>
        <dbReference type="SAM" id="Phobius"/>
    </source>
</evidence>
<feature type="transmembrane region" description="Helical" evidence="8">
    <location>
        <begin position="132"/>
        <end position="149"/>
    </location>
</feature>
<keyword evidence="5 8" id="KW-0812">Transmembrane</keyword>
<evidence type="ECO:0000313" key="10">
    <source>
        <dbReference type="EMBL" id="AVX03937.1"/>
    </source>
</evidence>
<feature type="transmembrane region" description="Helical" evidence="8">
    <location>
        <begin position="37"/>
        <end position="61"/>
    </location>
</feature>
<feature type="transmembrane region" description="Helical" evidence="8">
    <location>
        <begin position="155"/>
        <end position="171"/>
    </location>
</feature>
<feature type="transmembrane region" description="Helical" evidence="8">
    <location>
        <begin position="272"/>
        <end position="292"/>
    </location>
</feature>
<comment type="similarity">
    <text evidence="2">Belongs to the EamA transporter family.</text>
</comment>
<feature type="transmembrane region" description="Helical" evidence="8">
    <location>
        <begin position="12"/>
        <end position="31"/>
    </location>
</feature>
<evidence type="ECO:0000313" key="11">
    <source>
        <dbReference type="Proteomes" id="UP000258927"/>
    </source>
</evidence>
<dbReference type="GO" id="GO:0005886">
    <property type="term" value="C:plasma membrane"/>
    <property type="evidence" value="ECO:0007669"/>
    <property type="project" value="UniProtKB-SubCell"/>
</dbReference>
<accession>A0A2R4MD28</accession>
<organism evidence="10 11">
    <name type="scientific">Maritalea myrionectae</name>
    <dbReference type="NCBI Taxonomy" id="454601"/>
    <lineage>
        <taxon>Bacteria</taxon>
        <taxon>Pseudomonadati</taxon>
        <taxon>Pseudomonadota</taxon>
        <taxon>Alphaproteobacteria</taxon>
        <taxon>Hyphomicrobiales</taxon>
        <taxon>Devosiaceae</taxon>
        <taxon>Maritalea</taxon>
    </lineage>
</organism>
<dbReference type="NCBIfam" id="TIGR00688">
    <property type="entry name" value="rarD"/>
    <property type="match status" value="1"/>
</dbReference>
<keyword evidence="7 8" id="KW-0472">Membrane</keyword>
<dbReference type="Proteomes" id="UP000258927">
    <property type="component" value="Chromosome"/>
</dbReference>
<proteinExistence type="inferred from homology"/>
<dbReference type="KEGG" id="mmyr:MXMO3_01407"/>
<feature type="transmembrane region" description="Helical" evidence="8">
    <location>
        <begin position="214"/>
        <end position="236"/>
    </location>
</feature>
<evidence type="ECO:0000256" key="1">
    <source>
        <dbReference type="ARBA" id="ARBA00004651"/>
    </source>
</evidence>
<feature type="transmembrane region" description="Helical" evidence="8">
    <location>
        <begin position="248"/>
        <end position="266"/>
    </location>
</feature>
<keyword evidence="11" id="KW-1185">Reference proteome</keyword>
<name>A0A2R4MD28_9HYPH</name>
<dbReference type="STRING" id="1122213.GCA_000423365_01387"/>
<feature type="transmembrane region" description="Helical" evidence="8">
    <location>
        <begin position="183"/>
        <end position="202"/>
    </location>
</feature>
<evidence type="ECO:0000256" key="5">
    <source>
        <dbReference type="ARBA" id="ARBA00022692"/>
    </source>
</evidence>
<feature type="domain" description="EamA" evidence="9">
    <location>
        <begin position="12"/>
        <end position="146"/>
    </location>
</feature>
<protein>
    <submittedName>
        <fullName evidence="10">Putative transporter</fullName>
    </submittedName>
</protein>
<dbReference type="SUPFAM" id="SSF103481">
    <property type="entry name" value="Multidrug resistance efflux transporter EmrE"/>
    <property type="match status" value="2"/>
</dbReference>
<evidence type="ECO:0000256" key="7">
    <source>
        <dbReference type="ARBA" id="ARBA00023136"/>
    </source>
</evidence>
<evidence type="ECO:0000256" key="6">
    <source>
        <dbReference type="ARBA" id="ARBA00022989"/>
    </source>
</evidence>
<evidence type="ECO:0000256" key="4">
    <source>
        <dbReference type="ARBA" id="ARBA00022475"/>
    </source>
</evidence>
<feature type="transmembrane region" description="Helical" evidence="8">
    <location>
        <begin position="103"/>
        <end position="125"/>
    </location>
</feature>
<dbReference type="Pfam" id="PF00892">
    <property type="entry name" value="EamA"/>
    <property type="match status" value="1"/>
</dbReference>
<gene>
    <name evidence="10" type="ORF">MXMO3_01407</name>
</gene>
<dbReference type="RefSeq" id="WP_027834463.1">
    <property type="nucleotide sequence ID" value="NZ_CP021330.1"/>
</dbReference>
<feature type="transmembrane region" description="Helical" evidence="8">
    <location>
        <begin position="77"/>
        <end position="97"/>
    </location>
</feature>
<dbReference type="InterPro" id="IPR000620">
    <property type="entry name" value="EamA_dom"/>
</dbReference>
<evidence type="ECO:0000256" key="3">
    <source>
        <dbReference type="ARBA" id="ARBA00022448"/>
    </source>
</evidence>
<evidence type="ECO:0000256" key="2">
    <source>
        <dbReference type="ARBA" id="ARBA00007362"/>
    </source>
</evidence>
<comment type="subcellular location">
    <subcellularLocation>
        <location evidence="1">Cell membrane</location>
        <topology evidence="1">Multi-pass membrane protein</topology>
    </subcellularLocation>
</comment>
<keyword evidence="4" id="KW-1003">Cell membrane</keyword>
<sequence>MTTDETARQTQLGAMAAISAYTSWGVFPLFFRLLGDVSPYIVVAHRVLWSALVVALFLYAVKRLGEITAVFKSRKSVLLLIASTIAISINWAIFVGAAGTENVLSVSFGYFMTPLVNVALGMILLGERQNKFQTAAIGLAVIAVVVQAIGLGGIPWISLALANSFAFYGYFRKTVDVGAAPGLLLETLLIAPFAVVLLMVMGPAYPMATPEAGLLIWFLLFMSGPLTAGPLILFSFGAKRLRMTTIGIFQYIAPSMHFVFAVWLLGEPLNAARMFSFVLIWISLAIFTYDSFTRQRQASRARKKVLL</sequence>
<evidence type="ECO:0000259" key="9">
    <source>
        <dbReference type="Pfam" id="PF00892"/>
    </source>
</evidence>
<dbReference type="AlphaFoldDB" id="A0A2R4MD28"/>
<keyword evidence="3" id="KW-0813">Transport</keyword>
<reference evidence="10 11" key="1">
    <citation type="submission" date="2017-05" db="EMBL/GenBank/DDBJ databases">
        <title>Genome Analysis of Maritalea myrionectae HL2708#5.</title>
        <authorList>
            <consortium name="Cotde Inc.-PKNU"/>
            <person name="Jang D."/>
            <person name="Oh H.-M."/>
        </authorList>
    </citation>
    <scope>NUCLEOTIDE SEQUENCE [LARGE SCALE GENOMIC DNA]</scope>
    <source>
        <strain evidence="10 11">HL2708#5</strain>
    </source>
</reference>
<dbReference type="EMBL" id="CP021330">
    <property type="protein sequence ID" value="AVX03937.1"/>
    <property type="molecule type" value="Genomic_DNA"/>
</dbReference>
<dbReference type="InterPro" id="IPR004626">
    <property type="entry name" value="RarD"/>
</dbReference>
<dbReference type="InterPro" id="IPR037185">
    <property type="entry name" value="EmrE-like"/>
</dbReference>